<evidence type="ECO:0000256" key="19">
    <source>
        <dbReference type="PIRSR" id="PIRSR601508-3"/>
    </source>
</evidence>
<evidence type="ECO:0000256" key="5">
    <source>
        <dbReference type="ARBA" id="ARBA00022723"/>
    </source>
</evidence>
<keyword evidence="14" id="KW-1071">Ligand-gated ion channel</keyword>
<evidence type="ECO:0000256" key="6">
    <source>
        <dbReference type="ARBA" id="ARBA00022833"/>
    </source>
</evidence>
<evidence type="ECO:0000256" key="13">
    <source>
        <dbReference type="ARBA" id="ARBA00023257"/>
    </source>
</evidence>
<dbReference type="EMBL" id="NEDP02002388">
    <property type="protein sequence ID" value="OWF51070.1"/>
    <property type="molecule type" value="Genomic_DNA"/>
</dbReference>
<dbReference type="Pfam" id="PF01094">
    <property type="entry name" value="ANF_receptor"/>
    <property type="match status" value="1"/>
</dbReference>
<feature type="transmembrane region" description="Helical" evidence="21">
    <location>
        <begin position="599"/>
        <end position="624"/>
    </location>
</feature>
<evidence type="ECO:0000256" key="18">
    <source>
        <dbReference type="PIRSR" id="PIRSR601508-2"/>
    </source>
</evidence>
<keyword evidence="4 21" id="KW-0812">Transmembrane</keyword>
<dbReference type="OrthoDB" id="5984008at2759"/>
<evidence type="ECO:0000256" key="9">
    <source>
        <dbReference type="ARBA" id="ARBA00023065"/>
    </source>
</evidence>
<feature type="site" description="Crucial to convey clamshell closure to channel opening" evidence="18">
    <location>
        <position position="632"/>
    </location>
</feature>
<feature type="binding site" evidence="17">
    <location>
        <position position="659"/>
    </location>
    <ligand>
        <name>L-glutamate</name>
        <dbReference type="ChEBI" id="CHEBI:29985"/>
    </ligand>
</feature>
<dbReference type="InterPro" id="IPR001320">
    <property type="entry name" value="Iontro_rcpt_C"/>
</dbReference>
<dbReference type="InterPro" id="IPR028082">
    <property type="entry name" value="Peripla_BP_I"/>
</dbReference>
<feature type="compositionally biased region" description="Basic and acidic residues" evidence="20">
    <location>
        <begin position="977"/>
        <end position="986"/>
    </location>
</feature>
<dbReference type="InterPro" id="IPR015683">
    <property type="entry name" value="Ionotropic_Glu_rcpt"/>
</dbReference>
<dbReference type="FunFam" id="3.40.190.10:FF:000155">
    <property type="entry name" value="Glutamate receptor ionotropic, NMDA 2B"/>
    <property type="match status" value="1"/>
</dbReference>
<dbReference type="PRINTS" id="PR00177">
    <property type="entry name" value="NMDARECEPTOR"/>
</dbReference>
<evidence type="ECO:0000313" key="25">
    <source>
        <dbReference type="Proteomes" id="UP000242188"/>
    </source>
</evidence>
<sequence length="1097" mass="124377">MQEPVRKAIQMVRTSSFRRRQIRSLKLDIQKSDIGDNPSEIFELFCSNILPNQINTVLYLTLKDDSGFIRLTDYMNNIIHDIGLPLLSWNPYLTGPIQNQVKSRTLQLSPTLYHEAQVIIELLYRYNWTHFTIVTSSEVNSFDFINAVTSLVKQNNDYLGYPRKPRLTLVTTLVYSGSYDIDHVDEETRDFLKENNHKDSRVYLLHTGRLHTYSFMDAAQDLGLAGPDYLWILTSSSIGSPSRTTKLPLGVFGITYRGEYGSDLESALVANVTKNAIEAWMDAMQKMSSLGYSMDQLHPGVSCNNSNSSTTWDVGEELYNQMLGGDAAGSDSEYPIEFNDVGLNKYVHLQILNVQEVMYRGRPRGRLTEVGRWSPVVTKVRYTKKIEMKLEMQGITWPGKMPFPPKGRPERRFFRIATLEEQPYVMYKDPDNSTGDCGPPSIPCRLVYNETIHGKNDSTLFNGTVVRCCAGLSIDLLNILSEKMAFDFVLFEVADRSFGVQNEITGEWNGLIRALLDRQADMVLTALQMTPKRNQLIEFSMPYLETGTTIVVSLRKGAISPTAVLEHAFSLFRSFWLIWAMLFGASVSADNPRGCASRFLANVWALFALVFLASYTANLAAFMITKEVYYDLSGIKDWRLTNPHSHKPPFKFATVPNGSTEENLRQNHPEMFSYMKKYNQPSVREAVKALKKGEIQAFIYDATPLEYQIGIDADCHLISVGKWYAMTGYGVGFPRGSGFLVEEVNSYLLDLQEYGELDRLRKFWLAGACHSKQKRKQNSHQLGILNFTSAFILLASGIVLGGILLILEHLYFRFGRKCLKQYDKCGCCALVSLSMGKSLTFEQSVMEALDYTKKHRCKDPICETQIWKVKHQLDIALLKIDKLNKDMKSRNGKTSSPLAITASGENQDPINAKNEDSSDPIGKKKREAEEDAIREKQRALEDLYASRTDDEEADDVPYANVDRQENNVSPDPEVENDNIRSHDRSMRRSPSYNQAVATATEGSSVASDANQGLKQRKLSDGKYYSSVNNEEETKRVYTSDSDTDIVIQLLKQRDKITDLNLQQPIPTIKPHILIFTYKKRMEIAKAHGNRNMYSSNL</sequence>
<comment type="subcellular location">
    <subcellularLocation>
        <location evidence="1">Cell membrane</location>
        <topology evidence="1">Multi-pass membrane protein</topology>
    </subcellularLocation>
    <subcellularLocation>
        <location evidence="16">Postsynaptic cell membrane</location>
    </subcellularLocation>
</comment>
<feature type="compositionally biased region" description="Polar residues" evidence="20">
    <location>
        <begin position="988"/>
        <end position="1013"/>
    </location>
</feature>
<evidence type="ECO:0000256" key="16">
    <source>
        <dbReference type="ARBA" id="ARBA00034100"/>
    </source>
</evidence>
<keyword evidence="3" id="KW-1003">Cell membrane</keyword>
<dbReference type="SMART" id="SM00918">
    <property type="entry name" value="Lig_chan-Glu_bd"/>
    <property type="match status" value="1"/>
</dbReference>
<evidence type="ECO:0000256" key="11">
    <source>
        <dbReference type="ARBA" id="ARBA00023170"/>
    </source>
</evidence>
<dbReference type="GO" id="GO:0038023">
    <property type="term" value="F:signaling receptor activity"/>
    <property type="evidence" value="ECO:0007669"/>
    <property type="project" value="InterPro"/>
</dbReference>
<dbReference type="SUPFAM" id="SSF53822">
    <property type="entry name" value="Periplasmic binding protein-like I"/>
    <property type="match status" value="1"/>
</dbReference>
<feature type="transmembrane region" description="Helical" evidence="21">
    <location>
        <begin position="784"/>
        <end position="807"/>
    </location>
</feature>
<keyword evidence="10 21" id="KW-0472">Membrane</keyword>
<feature type="region of interest" description="Disordered" evidence="20">
    <location>
        <begin position="888"/>
        <end position="1019"/>
    </location>
</feature>
<evidence type="ECO:0000256" key="3">
    <source>
        <dbReference type="ARBA" id="ARBA00022475"/>
    </source>
</evidence>
<feature type="site" description="Interaction with the cone snail toxin Con-ikot-ikot" evidence="18">
    <location>
        <position position="665"/>
    </location>
</feature>
<keyword evidence="7 21" id="KW-1133">Transmembrane helix</keyword>
<organism evidence="24 25">
    <name type="scientific">Mizuhopecten yessoensis</name>
    <name type="common">Japanese scallop</name>
    <name type="synonym">Patinopecten yessoensis</name>
    <dbReference type="NCBI Taxonomy" id="6573"/>
    <lineage>
        <taxon>Eukaryota</taxon>
        <taxon>Metazoa</taxon>
        <taxon>Spiralia</taxon>
        <taxon>Lophotrochozoa</taxon>
        <taxon>Mollusca</taxon>
        <taxon>Bivalvia</taxon>
        <taxon>Autobranchia</taxon>
        <taxon>Pteriomorphia</taxon>
        <taxon>Pectinida</taxon>
        <taxon>Pectinoidea</taxon>
        <taxon>Pectinidae</taxon>
        <taxon>Mizuhopecten</taxon>
    </lineage>
</organism>
<keyword evidence="6" id="KW-0862">Zinc</keyword>
<evidence type="ECO:0000256" key="21">
    <source>
        <dbReference type="SAM" id="Phobius"/>
    </source>
</evidence>
<proteinExistence type="predicted"/>
<evidence type="ECO:0000256" key="1">
    <source>
        <dbReference type="ARBA" id="ARBA00004651"/>
    </source>
</evidence>
<dbReference type="InterPro" id="IPR001828">
    <property type="entry name" value="ANF_lig-bd_rcpt"/>
</dbReference>
<evidence type="ECO:0000259" key="22">
    <source>
        <dbReference type="SMART" id="SM00079"/>
    </source>
</evidence>
<dbReference type="Gene3D" id="3.40.190.10">
    <property type="entry name" value="Periplasmic binding protein-like II"/>
    <property type="match status" value="2"/>
</dbReference>
<keyword evidence="2" id="KW-0813">Transport</keyword>
<dbReference type="InterPro" id="IPR001508">
    <property type="entry name" value="Iono_Glu_rcpt_met"/>
</dbReference>
<name>A0A210QQQ9_MIZYE</name>
<evidence type="ECO:0000313" key="24">
    <source>
        <dbReference type="EMBL" id="OWF51070.1"/>
    </source>
</evidence>
<keyword evidence="11 24" id="KW-0675">Receptor</keyword>
<dbReference type="GO" id="GO:0015276">
    <property type="term" value="F:ligand-gated monoatomic ion channel activity"/>
    <property type="evidence" value="ECO:0007669"/>
    <property type="project" value="InterPro"/>
</dbReference>
<dbReference type="SUPFAM" id="SSF53850">
    <property type="entry name" value="Periplasmic binding protein-like II"/>
    <property type="match status" value="1"/>
</dbReference>
<comment type="caution">
    <text evidence="24">The sequence shown here is derived from an EMBL/GenBank/DDBJ whole genome shotgun (WGS) entry which is preliminary data.</text>
</comment>
<evidence type="ECO:0000256" key="8">
    <source>
        <dbReference type="ARBA" id="ARBA00023018"/>
    </source>
</evidence>
<keyword evidence="12" id="KW-0325">Glycoprotein</keyword>
<evidence type="ECO:0000259" key="23">
    <source>
        <dbReference type="SMART" id="SM00918"/>
    </source>
</evidence>
<keyword evidence="25" id="KW-1185">Reference proteome</keyword>
<dbReference type="AlphaFoldDB" id="A0A210QQQ9"/>
<keyword evidence="15" id="KW-0407">Ion channel</keyword>
<keyword evidence="13" id="KW-0628">Postsynaptic cell membrane</keyword>
<evidence type="ECO:0000256" key="4">
    <source>
        <dbReference type="ARBA" id="ARBA00022692"/>
    </source>
</evidence>
<dbReference type="Proteomes" id="UP000242188">
    <property type="component" value="Unassembled WGS sequence"/>
</dbReference>
<feature type="disulfide bond" evidence="19">
    <location>
        <begin position="715"/>
        <end position="769"/>
    </location>
</feature>
<evidence type="ECO:0000256" key="20">
    <source>
        <dbReference type="SAM" id="MobiDB-lite"/>
    </source>
</evidence>
<evidence type="ECO:0000256" key="12">
    <source>
        <dbReference type="ARBA" id="ARBA00023180"/>
    </source>
</evidence>
<feature type="domain" description="Ionotropic glutamate receptor L-glutamate and glycine-binding" evidence="23">
    <location>
        <begin position="460"/>
        <end position="517"/>
    </location>
</feature>
<dbReference type="PANTHER" id="PTHR18966">
    <property type="entry name" value="IONOTROPIC GLUTAMATE RECEPTOR"/>
    <property type="match status" value="1"/>
</dbReference>
<evidence type="ECO:0000256" key="17">
    <source>
        <dbReference type="PIRSR" id="PIRSR601508-1"/>
    </source>
</evidence>
<feature type="compositionally biased region" description="Basic and acidic residues" evidence="20">
    <location>
        <begin position="926"/>
        <end position="941"/>
    </location>
</feature>
<reference evidence="24 25" key="1">
    <citation type="journal article" date="2017" name="Nat. Ecol. Evol.">
        <title>Scallop genome provides insights into evolution of bilaterian karyotype and development.</title>
        <authorList>
            <person name="Wang S."/>
            <person name="Zhang J."/>
            <person name="Jiao W."/>
            <person name="Li J."/>
            <person name="Xun X."/>
            <person name="Sun Y."/>
            <person name="Guo X."/>
            <person name="Huan P."/>
            <person name="Dong B."/>
            <person name="Zhang L."/>
            <person name="Hu X."/>
            <person name="Sun X."/>
            <person name="Wang J."/>
            <person name="Zhao C."/>
            <person name="Wang Y."/>
            <person name="Wang D."/>
            <person name="Huang X."/>
            <person name="Wang R."/>
            <person name="Lv J."/>
            <person name="Li Y."/>
            <person name="Zhang Z."/>
            <person name="Liu B."/>
            <person name="Lu W."/>
            <person name="Hui Y."/>
            <person name="Liang J."/>
            <person name="Zhou Z."/>
            <person name="Hou R."/>
            <person name="Li X."/>
            <person name="Liu Y."/>
            <person name="Li H."/>
            <person name="Ning X."/>
            <person name="Lin Y."/>
            <person name="Zhao L."/>
            <person name="Xing Q."/>
            <person name="Dou J."/>
            <person name="Li Y."/>
            <person name="Mao J."/>
            <person name="Guo H."/>
            <person name="Dou H."/>
            <person name="Li T."/>
            <person name="Mu C."/>
            <person name="Jiang W."/>
            <person name="Fu Q."/>
            <person name="Fu X."/>
            <person name="Miao Y."/>
            <person name="Liu J."/>
            <person name="Yu Q."/>
            <person name="Li R."/>
            <person name="Liao H."/>
            <person name="Li X."/>
            <person name="Kong Y."/>
            <person name="Jiang Z."/>
            <person name="Chourrout D."/>
            <person name="Li R."/>
            <person name="Bao Z."/>
        </authorList>
    </citation>
    <scope>NUCLEOTIDE SEQUENCE [LARGE SCALE GENOMIC DNA]</scope>
    <source>
        <strain evidence="24 25">PY_sf001</strain>
    </source>
</reference>
<evidence type="ECO:0000256" key="2">
    <source>
        <dbReference type="ARBA" id="ARBA00022448"/>
    </source>
</evidence>
<dbReference type="Pfam" id="PF00060">
    <property type="entry name" value="Lig_chan"/>
    <property type="match status" value="1"/>
</dbReference>
<feature type="disulfide bond" evidence="19">
    <location>
        <begin position="46"/>
        <end position="303"/>
    </location>
</feature>
<feature type="domain" description="Ionotropic glutamate receptor C-terminal" evidence="22">
    <location>
        <begin position="447"/>
        <end position="767"/>
    </location>
</feature>
<accession>A0A210QQQ9</accession>
<dbReference type="STRING" id="6573.A0A210QQQ9"/>
<feature type="compositionally biased region" description="Polar residues" evidence="20">
    <location>
        <begin position="892"/>
        <end position="909"/>
    </location>
</feature>
<keyword evidence="9" id="KW-0406">Ion transport</keyword>
<evidence type="ECO:0000256" key="10">
    <source>
        <dbReference type="ARBA" id="ARBA00023136"/>
    </source>
</evidence>
<dbReference type="SMART" id="SM00079">
    <property type="entry name" value="PBPe"/>
    <property type="match status" value="1"/>
</dbReference>
<evidence type="ECO:0000256" key="7">
    <source>
        <dbReference type="ARBA" id="ARBA00022989"/>
    </source>
</evidence>
<feature type="binding site" evidence="17">
    <location>
        <position position="701"/>
    </location>
    <ligand>
        <name>L-glutamate</name>
        <dbReference type="ChEBI" id="CHEBI:29985"/>
    </ligand>
</feature>
<dbReference type="GO" id="GO:0045211">
    <property type="term" value="C:postsynaptic membrane"/>
    <property type="evidence" value="ECO:0007669"/>
    <property type="project" value="UniProtKB-SubCell"/>
</dbReference>
<keyword evidence="19" id="KW-1015">Disulfide bond</keyword>
<keyword evidence="8" id="KW-0770">Synapse</keyword>
<dbReference type="GO" id="GO:0046872">
    <property type="term" value="F:metal ion binding"/>
    <property type="evidence" value="ECO:0007669"/>
    <property type="project" value="UniProtKB-KW"/>
</dbReference>
<dbReference type="InterPro" id="IPR019594">
    <property type="entry name" value="Glu/Gly-bd"/>
</dbReference>
<keyword evidence="5" id="KW-0479">Metal-binding</keyword>
<dbReference type="Pfam" id="PF10613">
    <property type="entry name" value="Lig_chan-Glu_bd"/>
    <property type="match status" value="1"/>
</dbReference>
<evidence type="ECO:0000256" key="15">
    <source>
        <dbReference type="ARBA" id="ARBA00023303"/>
    </source>
</evidence>
<dbReference type="FunFam" id="3.40.190.10:FF:000009">
    <property type="entry name" value="Putative glutamate receptor ionotropic NMDA 2B"/>
    <property type="match status" value="1"/>
</dbReference>
<dbReference type="Gene3D" id="3.40.50.2300">
    <property type="match status" value="2"/>
</dbReference>
<feature type="binding site" evidence="17">
    <location>
        <position position="533"/>
    </location>
    <ligand>
        <name>L-glutamate</name>
        <dbReference type="ChEBI" id="CHEBI:29985"/>
    </ligand>
</feature>
<evidence type="ECO:0000256" key="14">
    <source>
        <dbReference type="ARBA" id="ARBA00023286"/>
    </source>
</evidence>
<feature type="binding site" evidence="17">
    <location>
        <position position="660"/>
    </location>
    <ligand>
        <name>L-glutamate</name>
        <dbReference type="ChEBI" id="CHEBI:29985"/>
    </ligand>
</feature>
<gene>
    <name evidence="24" type="ORF">KP79_PYT06383</name>
</gene>
<protein>
    <submittedName>
        <fullName evidence="24">Glutamate receptor ionotropic, NMDA 2B</fullName>
    </submittedName>
</protein>